<dbReference type="EMBL" id="MDZB01000095">
    <property type="protein sequence ID" value="OGX86656.1"/>
    <property type="molecule type" value="Genomic_DNA"/>
</dbReference>
<evidence type="ECO:0000256" key="5">
    <source>
        <dbReference type="ARBA" id="ARBA00022519"/>
    </source>
</evidence>
<keyword evidence="3" id="KW-0813">Transport</keyword>
<comment type="similarity">
    <text evidence="2">Belongs to the TonB family.</text>
</comment>
<evidence type="ECO:0000259" key="10">
    <source>
        <dbReference type="PROSITE" id="PS52015"/>
    </source>
</evidence>
<evidence type="ECO:0000256" key="7">
    <source>
        <dbReference type="ARBA" id="ARBA00022927"/>
    </source>
</evidence>
<dbReference type="SUPFAM" id="SSF74653">
    <property type="entry name" value="TolA/TonB C-terminal domain"/>
    <property type="match status" value="1"/>
</dbReference>
<reference evidence="11 12" key="1">
    <citation type="submission" date="2016-08" db="EMBL/GenBank/DDBJ databases">
        <title>Hymenobacter coccineus sp. nov., Hymenobacter lapidarius sp. nov. and Hymenobacter glacialis sp. nov., isolated from Antarctic soil.</title>
        <authorList>
            <person name="Sedlacek I."/>
            <person name="Kralova S."/>
            <person name="Kyrova K."/>
            <person name="Maslanova I."/>
            <person name="Stankova E."/>
            <person name="Vrbovska V."/>
            <person name="Nemec M."/>
            <person name="Bartak M."/>
            <person name="Svec P."/>
            <person name="Busse H.-J."/>
            <person name="Pantucek R."/>
        </authorList>
    </citation>
    <scope>NUCLEOTIDE SEQUENCE [LARGE SCALE GENOMIC DNA]</scope>
    <source>
        <strain evidence="11 12">CCM 8643</strain>
    </source>
</reference>
<evidence type="ECO:0000256" key="2">
    <source>
        <dbReference type="ARBA" id="ARBA00006555"/>
    </source>
</evidence>
<keyword evidence="9" id="KW-0472">Membrane</keyword>
<dbReference type="STRING" id="1908237.BEN47_12640"/>
<evidence type="ECO:0000256" key="8">
    <source>
        <dbReference type="ARBA" id="ARBA00022989"/>
    </source>
</evidence>
<dbReference type="InterPro" id="IPR037682">
    <property type="entry name" value="TonB_C"/>
</dbReference>
<dbReference type="GO" id="GO:0031992">
    <property type="term" value="F:energy transducer activity"/>
    <property type="evidence" value="ECO:0007669"/>
    <property type="project" value="TreeGrafter"/>
</dbReference>
<dbReference type="PANTHER" id="PTHR33446:SF2">
    <property type="entry name" value="PROTEIN TONB"/>
    <property type="match status" value="1"/>
</dbReference>
<dbReference type="NCBIfam" id="TIGR01352">
    <property type="entry name" value="tonB_Cterm"/>
    <property type="match status" value="1"/>
</dbReference>
<keyword evidence="7" id="KW-0653">Protein transport</keyword>
<dbReference type="PANTHER" id="PTHR33446">
    <property type="entry name" value="PROTEIN TONB-RELATED"/>
    <property type="match status" value="1"/>
</dbReference>
<accession>A0A1G1T729</accession>
<evidence type="ECO:0000313" key="11">
    <source>
        <dbReference type="EMBL" id="OGX86656.1"/>
    </source>
</evidence>
<evidence type="ECO:0000256" key="3">
    <source>
        <dbReference type="ARBA" id="ARBA00022448"/>
    </source>
</evidence>
<gene>
    <name evidence="11" type="ORF">BEN47_12640</name>
</gene>
<organism evidence="11 12">
    <name type="scientific">Hymenobacter lapidarius</name>
    <dbReference type="NCBI Taxonomy" id="1908237"/>
    <lineage>
        <taxon>Bacteria</taxon>
        <taxon>Pseudomonadati</taxon>
        <taxon>Bacteroidota</taxon>
        <taxon>Cytophagia</taxon>
        <taxon>Cytophagales</taxon>
        <taxon>Hymenobacteraceae</taxon>
        <taxon>Hymenobacter</taxon>
    </lineage>
</organism>
<proteinExistence type="inferred from homology"/>
<keyword evidence="6" id="KW-0812">Transmembrane</keyword>
<name>A0A1G1T729_9BACT</name>
<dbReference type="GO" id="GO:0098797">
    <property type="term" value="C:plasma membrane protein complex"/>
    <property type="evidence" value="ECO:0007669"/>
    <property type="project" value="TreeGrafter"/>
</dbReference>
<dbReference type="GO" id="GO:0055085">
    <property type="term" value="P:transmembrane transport"/>
    <property type="evidence" value="ECO:0007669"/>
    <property type="project" value="InterPro"/>
</dbReference>
<keyword evidence="12" id="KW-1185">Reference proteome</keyword>
<dbReference type="PROSITE" id="PS52015">
    <property type="entry name" value="TONB_CTD"/>
    <property type="match status" value="1"/>
</dbReference>
<evidence type="ECO:0000313" key="12">
    <source>
        <dbReference type="Proteomes" id="UP000176294"/>
    </source>
</evidence>
<dbReference type="AlphaFoldDB" id="A0A1G1T729"/>
<evidence type="ECO:0000256" key="1">
    <source>
        <dbReference type="ARBA" id="ARBA00004383"/>
    </source>
</evidence>
<feature type="domain" description="TonB C-terminal" evidence="10">
    <location>
        <begin position="57"/>
        <end position="148"/>
    </location>
</feature>
<comment type="caution">
    <text evidence="11">The sequence shown here is derived from an EMBL/GenBank/DDBJ whole genome shotgun (WGS) entry which is preliminary data.</text>
</comment>
<sequence length="148" mass="16045">MLAFALFTGATAHSQTLAQAGSEQATPATPRTSIPARPLVYPDSVYINPEVRPQFTGGDKAFAAYLSKSIRYPKQALQRNISGRVFVNFVLNAEGKVQDAHVVSGPGNGLNDEALRLVWLMPPWQPARVNGLPVRVACTVPISFNTQR</sequence>
<evidence type="ECO:0000256" key="9">
    <source>
        <dbReference type="ARBA" id="ARBA00023136"/>
    </source>
</evidence>
<keyword evidence="5" id="KW-0997">Cell inner membrane</keyword>
<dbReference type="GO" id="GO:0015031">
    <property type="term" value="P:protein transport"/>
    <property type="evidence" value="ECO:0007669"/>
    <property type="project" value="UniProtKB-KW"/>
</dbReference>
<comment type="subcellular location">
    <subcellularLocation>
        <location evidence="1">Cell inner membrane</location>
        <topology evidence="1">Single-pass membrane protein</topology>
        <orientation evidence="1">Periplasmic side</orientation>
    </subcellularLocation>
</comment>
<protein>
    <recommendedName>
        <fullName evidence="10">TonB C-terminal domain-containing protein</fullName>
    </recommendedName>
</protein>
<keyword evidence="8" id="KW-1133">Transmembrane helix</keyword>
<dbReference type="Gene3D" id="3.30.1150.10">
    <property type="match status" value="1"/>
</dbReference>
<keyword evidence="4" id="KW-1003">Cell membrane</keyword>
<evidence type="ECO:0000256" key="6">
    <source>
        <dbReference type="ARBA" id="ARBA00022692"/>
    </source>
</evidence>
<dbReference type="InterPro" id="IPR051045">
    <property type="entry name" value="TonB-dependent_transducer"/>
</dbReference>
<dbReference type="Pfam" id="PF03544">
    <property type="entry name" value="TonB_C"/>
    <property type="match status" value="1"/>
</dbReference>
<evidence type="ECO:0000256" key="4">
    <source>
        <dbReference type="ARBA" id="ARBA00022475"/>
    </source>
</evidence>
<dbReference type="Proteomes" id="UP000176294">
    <property type="component" value="Unassembled WGS sequence"/>
</dbReference>
<dbReference type="InterPro" id="IPR006260">
    <property type="entry name" value="TonB/TolA_C"/>
</dbReference>